<dbReference type="EMBL" id="BLLF01000507">
    <property type="protein sequence ID" value="GFH12476.1"/>
    <property type="molecule type" value="Genomic_DNA"/>
</dbReference>
<feature type="domain" description="S1 motif" evidence="2">
    <location>
        <begin position="42"/>
        <end position="110"/>
    </location>
</feature>
<comment type="caution">
    <text evidence="3">The sequence shown here is derived from an EMBL/GenBank/DDBJ whole genome shotgun (WGS) entry which is preliminary data.</text>
</comment>
<gene>
    <name evidence="3" type="ORF">HaLaN_08175</name>
</gene>
<dbReference type="PROSITE" id="PS50126">
    <property type="entry name" value="S1"/>
    <property type="match status" value="2"/>
</dbReference>
<dbReference type="InterPro" id="IPR012340">
    <property type="entry name" value="NA-bd_OB-fold"/>
</dbReference>
<accession>A0A699YZQ9</accession>
<evidence type="ECO:0000259" key="2">
    <source>
        <dbReference type="PROSITE" id="PS50126"/>
    </source>
</evidence>
<dbReference type="SUPFAM" id="SSF50249">
    <property type="entry name" value="Nucleic acid-binding proteins"/>
    <property type="match status" value="2"/>
</dbReference>
<keyword evidence="4" id="KW-1185">Reference proteome</keyword>
<protein>
    <recommendedName>
        <fullName evidence="2">S1 motif domain-containing protein</fullName>
    </recommendedName>
</protein>
<feature type="domain" description="S1 motif" evidence="2">
    <location>
        <begin position="158"/>
        <end position="218"/>
    </location>
</feature>
<proteinExistence type="predicted"/>
<evidence type="ECO:0000313" key="3">
    <source>
        <dbReference type="EMBL" id="GFH12476.1"/>
    </source>
</evidence>
<name>A0A699YZQ9_HAELA</name>
<evidence type="ECO:0000256" key="1">
    <source>
        <dbReference type="SAM" id="MobiDB-lite"/>
    </source>
</evidence>
<dbReference type="GO" id="GO:0003676">
    <property type="term" value="F:nucleic acid binding"/>
    <property type="evidence" value="ECO:0007669"/>
    <property type="project" value="InterPro"/>
</dbReference>
<dbReference type="AlphaFoldDB" id="A0A699YZQ9"/>
<evidence type="ECO:0000313" key="4">
    <source>
        <dbReference type="Proteomes" id="UP000485058"/>
    </source>
</evidence>
<dbReference type="InterPro" id="IPR003029">
    <property type="entry name" value="S1_domain"/>
</dbReference>
<dbReference type="Gene3D" id="2.40.50.140">
    <property type="entry name" value="Nucleic acid-binding proteins"/>
    <property type="match status" value="2"/>
</dbReference>
<organism evidence="3 4">
    <name type="scientific">Haematococcus lacustris</name>
    <name type="common">Green alga</name>
    <name type="synonym">Haematococcus pluvialis</name>
    <dbReference type="NCBI Taxonomy" id="44745"/>
    <lineage>
        <taxon>Eukaryota</taxon>
        <taxon>Viridiplantae</taxon>
        <taxon>Chlorophyta</taxon>
        <taxon>core chlorophytes</taxon>
        <taxon>Chlorophyceae</taxon>
        <taxon>CS clade</taxon>
        <taxon>Chlamydomonadales</taxon>
        <taxon>Haematococcaceae</taxon>
        <taxon>Haematococcus</taxon>
    </lineage>
</organism>
<dbReference type="Proteomes" id="UP000485058">
    <property type="component" value="Unassembled WGS sequence"/>
</dbReference>
<sequence length="246" mass="27007">MQQAQWPRLGITAASSPSPRRIICHAAAEESKQPEHIHVQVNELYSGKITKVKPQVALVTLDNQAPAKLYFDHVSSTPVEDLTKLFQVDEEIKAVVISNRRGRPAKLSIKEIEMVPGQMLTDKQAVFQAAPQAIKLYQERKEQTMEARRQALALLQIGDVVPATVKAKRKEGWLVGVGGVYGVLHHGEYVKPLVVGQTLQVRVRKVLPLSAVAYVSARFEPGSEGANPDAQPSAFPDQGQEQVLVA</sequence>
<dbReference type="SMART" id="SM00316">
    <property type="entry name" value="S1"/>
    <property type="match status" value="2"/>
</dbReference>
<reference evidence="3 4" key="1">
    <citation type="submission" date="2020-02" db="EMBL/GenBank/DDBJ databases">
        <title>Draft genome sequence of Haematococcus lacustris strain NIES-144.</title>
        <authorList>
            <person name="Morimoto D."/>
            <person name="Nakagawa S."/>
            <person name="Yoshida T."/>
            <person name="Sawayama S."/>
        </authorList>
    </citation>
    <scope>NUCLEOTIDE SEQUENCE [LARGE SCALE GENOMIC DNA]</scope>
    <source>
        <strain evidence="3 4">NIES-144</strain>
    </source>
</reference>
<feature type="region of interest" description="Disordered" evidence="1">
    <location>
        <begin position="222"/>
        <end position="246"/>
    </location>
</feature>